<dbReference type="GO" id="GO:0005506">
    <property type="term" value="F:iron ion binding"/>
    <property type="evidence" value="ECO:0007669"/>
    <property type="project" value="InterPro"/>
</dbReference>
<dbReference type="EMBL" id="CP022415">
    <property type="protein sequence ID" value="ASM71126.1"/>
    <property type="molecule type" value="Genomic_DNA"/>
</dbReference>
<evidence type="ECO:0000313" key="2">
    <source>
        <dbReference type="EMBL" id="ASM71126.1"/>
    </source>
</evidence>
<protein>
    <submittedName>
        <fullName evidence="2">Cytochrome P450-pinF2, plant-inducible</fullName>
        <ecNumber evidence="2">1.14.-.-</ecNumber>
    </submittedName>
</protein>
<sequence>MSTLAPLDETITLEQLDRDPYPIYRRLRTETPVLRVKSVGRTLLTKAEDTKYVKDTPEIFSSNDPNTPMKRAFQAHTLMRKDGEAHKRERMAMAPAFAPKVIMNDWMPRYQQIAEEYVARLPRGEVVDLFPALAGPYAARGLAVLLGLDGPDGATDDQMQYWSQALITGAGNFGWKEDIFAISDHANIEMNALMDLLQDRHRANPNNSALSVMLNADDPIETSQIYSNIKIAIGGGINEPRDALNTIIYGLLTNPDQLEEVKRNADWDKAFEEGVRWVAPIQASARLVLEDTEIRGYHIPKGDTVMTIQASACRDEDLYENGEDFIVYRDKNQHQAFGNGPHFCQGTHVARRAVGQVMLPLLFDRFPDMSIPDINDVIWRGFGFRGPVQIPVLLN</sequence>
<dbReference type="Proteomes" id="UP000199754">
    <property type="component" value="Chromosome"/>
</dbReference>
<dbReference type="AlphaFoldDB" id="A0A221JWP2"/>
<dbReference type="GO" id="GO:0004497">
    <property type="term" value="F:monooxygenase activity"/>
    <property type="evidence" value="ECO:0007669"/>
    <property type="project" value="InterPro"/>
</dbReference>
<proteinExistence type="inferred from homology"/>
<evidence type="ECO:0000256" key="1">
    <source>
        <dbReference type="ARBA" id="ARBA00010617"/>
    </source>
</evidence>
<comment type="similarity">
    <text evidence="1">Belongs to the cytochrome P450 family.</text>
</comment>
<dbReference type="PRINTS" id="PR00359">
    <property type="entry name" value="BP450"/>
</dbReference>
<dbReference type="Pfam" id="PF00067">
    <property type="entry name" value="p450"/>
    <property type="match status" value="1"/>
</dbReference>
<keyword evidence="2" id="KW-0560">Oxidoreductase</keyword>
<dbReference type="OrthoDB" id="9801155at2"/>
<dbReference type="InterPro" id="IPR036396">
    <property type="entry name" value="Cyt_P450_sf"/>
</dbReference>
<reference evidence="2 3" key="1">
    <citation type="submission" date="2017-07" db="EMBL/GenBank/DDBJ databases">
        <title>Genome Sequence of Sulfitobacter pseudonitzschiae Strain SMR1 Isolated from a culture of the Diatom Skeletonema marinoi.</title>
        <authorList>
            <person name="Topel M."/>
            <person name="Pinder M.I.M."/>
            <person name="Johansson O.N."/>
            <person name="Kourtchenko O."/>
            <person name="Godhe A."/>
            <person name="Clarke A.K."/>
        </authorList>
    </citation>
    <scope>NUCLEOTIDE SEQUENCE [LARGE SCALE GENOMIC DNA]</scope>
    <source>
        <strain evidence="2 3">SMR1</strain>
    </source>
</reference>
<dbReference type="InterPro" id="IPR002397">
    <property type="entry name" value="Cyt_P450_B"/>
</dbReference>
<dbReference type="InterPro" id="IPR001128">
    <property type="entry name" value="Cyt_P450"/>
</dbReference>
<evidence type="ECO:0000313" key="3">
    <source>
        <dbReference type="Proteomes" id="UP000199754"/>
    </source>
</evidence>
<accession>A0A221JWP2</accession>
<name>A0A221JWP2_9RHOB</name>
<dbReference type="PANTHER" id="PTHR46696:SF1">
    <property type="entry name" value="CYTOCHROME P450 YJIB-RELATED"/>
    <property type="match status" value="1"/>
</dbReference>
<dbReference type="GO" id="GO:0020037">
    <property type="term" value="F:heme binding"/>
    <property type="evidence" value="ECO:0007669"/>
    <property type="project" value="InterPro"/>
</dbReference>
<dbReference type="Gene3D" id="1.10.630.10">
    <property type="entry name" value="Cytochrome P450"/>
    <property type="match status" value="1"/>
</dbReference>
<dbReference type="KEGG" id="spse:SULPSESMR1_00291"/>
<organism evidence="2 3">
    <name type="scientific">Pseudosulfitobacter pseudonitzschiae</name>
    <dbReference type="NCBI Taxonomy" id="1402135"/>
    <lineage>
        <taxon>Bacteria</taxon>
        <taxon>Pseudomonadati</taxon>
        <taxon>Pseudomonadota</taxon>
        <taxon>Alphaproteobacteria</taxon>
        <taxon>Rhodobacterales</taxon>
        <taxon>Roseobacteraceae</taxon>
        <taxon>Pseudosulfitobacter</taxon>
    </lineage>
</organism>
<dbReference type="eggNOG" id="COG2124">
    <property type="taxonomic scope" value="Bacteria"/>
</dbReference>
<dbReference type="EC" id="1.14.-.-" evidence="2"/>
<dbReference type="PANTHER" id="PTHR46696">
    <property type="entry name" value="P450, PUTATIVE (EUROFUNG)-RELATED"/>
    <property type="match status" value="1"/>
</dbReference>
<dbReference type="STRING" id="1402135.SAMN05444149_102296"/>
<dbReference type="SUPFAM" id="SSF48264">
    <property type="entry name" value="Cytochrome P450"/>
    <property type="match status" value="1"/>
</dbReference>
<dbReference type="GO" id="GO:0016705">
    <property type="term" value="F:oxidoreductase activity, acting on paired donors, with incorporation or reduction of molecular oxygen"/>
    <property type="evidence" value="ECO:0007669"/>
    <property type="project" value="InterPro"/>
</dbReference>
<keyword evidence="3" id="KW-1185">Reference proteome</keyword>
<gene>
    <name evidence="2" type="ORF">SULPSESMR1_00291</name>
</gene>
<dbReference type="RefSeq" id="WP_089419228.1">
    <property type="nucleotide sequence ID" value="NZ_CP022415.1"/>
</dbReference>